<accession>A0A1M7Y8W9</accession>
<evidence type="ECO:0000313" key="1">
    <source>
        <dbReference type="EMBL" id="SHO49067.1"/>
    </source>
</evidence>
<organism evidence="1 2">
    <name type="scientific">Desulfopila aestuarii DSM 18488</name>
    <dbReference type="NCBI Taxonomy" id="1121416"/>
    <lineage>
        <taxon>Bacteria</taxon>
        <taxon>Pseudomonadati</taxon>
        <taxon>Thermodesulfobacteriota</taxon>
        <taxon>Desulfobulbia</taxon>
        <taxon>Desulfobulbales</taxon>
        <taxon>Desulfocapsaceae</taxon>
        <taxon>Desulfopila</taxon>
    </lineage>
</organism>
<protein>
    <submittedName>
        <fullName evidence="1">Predicted glycosyl transferase</fullName>
    </submittedName>
</protein>
<dbReference type="RefSeq" id="WP_073613954.1">
    <property type="nucleotide sequence ID" value="NZ_FRFE01000012.1"/>
</dbReference>
<evidence type="ECO:0000313" key="2">
    <source>
        <dbReference type="Proteomes" id="UP000184603"/>
    </source>
</evidence>
<name>A0A1M7Y8W9_9BACT</name>
<keyword evidence="1" id="KW-0808">Transferase</keyword>
<keyword evidence="2" id="KW-1185">Reference proteome</keyword>
<gene>
    <name evidence="1" type="ORF">SAMN02745220_02669</name>
</gene>
<reference evidence="1 2" key="1">
    <citation type="submission" date="2016-12" db="EMBL/GenBank/DDBJ databases">
        <authorList>
            <person name="Song W.-J."/>
            <person name="Kurnit D.M."/>
        </authorList>
    </citation>
    <scope>NUCLEOTIDE SEQUENCE [LARGE SCALE GENOMIC DNA]</scope>
    <source>
        <strain evidence="1 2">DSM 18488</strain>
    </source>
</reference>
<dbReference type="EMBL" id="FRFE01000012">
    <property type="protein sequence ID" value="SHO49067.1"/>
    <property type="molecule type" value="Genomic_DNA"/>
</dbReference>
<dbReference type="Proteomes" id="UP000184603">
    <property type="component" value="Unassembled WGS sequence"/>
</dbReference>
<dbReference type="GO" id="GO:0016740">
    <property type="term" value="F:transferase activity"/>
    <property type="evidence" value="ECO:0007669"/>
    <property type="project" value="UniProtKB-KW"/>
</dbReference>
<dbReference type="AlphaFoldDB" id="A0A1M7Y8W9"/>
<sequence length="396" mass="43710">MELPRLDILLYAHDGRGLGHASRTIAIGMALRRVAPELRVLFVSGCKVSQELIGRVPLDWLKLPSYETEVVGGKSRGIVGNSMFSDLELGELRGANLEQIVRLYRPRLVLADHTPQGKHRELLPALHSSAVIETRWVLGIRGVVGAVPQARSELAAQIFMDHYRDILWYGDEEVLGGEHLALVRTQYGVEPMTCGYVSRVKELQYWRTTTDDDAPSFAGIVSVPWLGEYSLGFLQSLAEALRIVGPDHGEWKLFIESGPSASLQVEVQSLFASLEYCRLQPLSGAEYLRSLSQSRSAVIYGGYNSIMDVLAEQIPAVVVLRGMQDNEQQLHLTKLLAAAGEQLKVVEEHRVEGSRLAAMLLAILAKAGHCQHTVNLDGAERAAEQLIELLSTKLFS</sequence>
<dbReference type="OrthoDB" id="5430398at2"/>
<proteinExistence type="predicted"/>
<dbReference type="STRING" id="1121416.SAMN02745220_02669"/>